<reference evidence="1 2" key="1">
    <citation type="submission" date="2021-06" db="EMBL/GenBank/DDBJ databases">
        <authorList>
            <person name="Kallberg Y."/>
            <person name="Tangrot J."/>
            <person name="Rosling A."/>
        </authorList>
    </citation>
    <scope>NUCLEOTIDE SEQUENCE [LARGE SCALE GENOMIC DNA]</scope>
    <source>
        <strain evidence="1 2">120-4 pot B 10/14</strain>
    </source>
</reference>
<protein>
    <submittedName>
        <fullName evidence="1">40370_t:CDS:1</fullName>
    </submittedName>
</protein>
<feature type="non-terminal residue" evidence="1">
    <location>
        <position position="150"/>
    </location>
</feature>
<gene>
    <name evidence="1" type="ORF">GMARGA_LOCUS33892</name>
</gene>
<proteinExistence type="predicted"/>
<evidence type="ECO:0000313" key="1">
    <source>
        <dbReference type="EMBL" id="CAG8838274.1"/>
    </source>
</evidence>
<sequence>TTPFLRIINQLQRYIRGSHVATFHITNATIEFFNAQGNRVEVNFAPDPVKDLQRIGYPTMELEKVEGEDWKQQMDYLCIRIQLCRLNRVILLQYYYLLGEKLAIYNWNAYAKYEMMDQFVTNKFKSAWRITHWEGFTSLLKKAWRSYEKE</sequence>
<dbReference type="EMBL" id="CAJVQB010057695">
    <property type="protein sequence ID" value="CAG8838274.1"/>
    <property type="molecule type" value="Genomic_DNA"/>
</dbReference>
<organism evidence="1 2">
    <name type="scientific">Gigaspora margarita</name>
    <dbReference type="NCBI Taxonomy" id="4874"/>
    <lineage>
        <taxon>Eukaryota</taxon>
        <taxon>Fungi</taxon>
        <taxon>Fungi incertae sedis</taxon>
        <taxon>Mucoromycota</taxon>
        <taxon>Glomeromycotina</taxon>
        <taxon>Glomeromycetes</taxon>
        <taxon>Diversisporales</taxon>
        <taxon>Gigasporaceae</taxon>
        <taxon>Gigaspora</taxon>
    </lineage>
</organism>
<keyword evidence="2" id="KW-1185">Reference proteome</keyword>
<comment type="caution">
    <text evidence="1">The sequence shown here is derived from an EMBL/GenBank/DDBJ whole genome shotgun (WGS) entry which is preliminary data.</text>
</comment>
<accession>A0ABN7WQH0</accession>
<evidence type="ECO:0000313" key="2">
    <source>
        <dbReference type="Proteomes" id="UP000789901"/>
    </source>
</evidence>
<feature type="non-terminal residue" evidence="1">
    <location>
        <position position="1"/>
    </location>
</feature>
<dbReference type="Proteomes" id="UP000789901">
    <property type="component" value="Unassembled WGS sequence"/>
</dbReference>
<name>A0ABN7WQH0_GIGMA</name>